<evidence type="ECO:0000259" key="7">
    <source>
        <dbReference type="PROSITE" id="PS51194"/>
    </source>
</evidence>
<dbReference type="PROSITE" id="PS51192">
    <property type="entry name" value="HELICASE_ATP_BIND_1"/>
    <property type="match status" value="1"/>
</dbReference>
<protein>
    <recommendedName>
        <fullName evidence="5">DNA 3'-5' helicase</fullName>
        <ecNumber evidence="5">5.6.2.4</ecNumber>
    </recommendedName>
</protein>
<feature type="domain" description="Helicase ATP-binding" evidence="6">
    <location>
        <begin position="40"/>
        <end position="233"/>
    </location>
</feature>
<dbReference type="GO" id="GO:0005737">
    <property type="term" value="C:cytoplasm"/>
    <property type="evidence" value="ECO:0007669"/>
    <property type="project" value="TreeGrafter"/>
</dbReference>
<reference evidence="8" key="1">
    <citation type="submission" date="2021-01" db="EMBL/GenBank/DDBJ databases">
        <authorList>
            <person name="Corre E."/>
            <person name="Pelletier E."/>
            <person name="Niang G."/>
            <person name="Scheremetjew M."/>
            <person name="Finn R."/>
            <person name="Kale V."/>
            <person name="Holt S."/>
            <person name="Cochrane G."/>
            <person name="Meng A."/>
            <person name="Brown T."/>
            <person name="Cohen L."/>
        </authorList>
    </citation>
    <scope>NUCLEOTIDE SEQUENCE</scope>
    <source>
        <strain evidence="8">CCMP1381</strain>
    </source>
</reference>
<dbReference type="InterPro" id="IPR011545">
    <property type="entry name" value="DEAD/DEAH_box_helicase_dom"/>
</dbReference>
<evidence type="ECO:0000256" key="4">
    <source>
        <dbReference type="ARBA" id="ARBA00034617"/>
    </source>
</evidence>
<evidence type="ECO:0000256" key="3">
    <source>
        <dbReference type="ARBA" id="ARBA00022840"/>
    </source>
</evidence>
<dbReference type="Gene3D" id="3.40.50.300">
    <property type="entry name" value="P-loop containing nucleotide triphosphate hydrolases"/>
    <property type="match status" value="2"/>
</dbReference>
<dbReference type="GO" id="GO:0009378">
    <property type="term" value="F:four-way junction helicase activity"/>
    <property type="evidence" value="ECO:0007669"/>
    <property type="project" value="TreeGrafter"/>
</dbReference>
<evidence type="ECO:0000259" key="6">
    <source>
        <dbReference type="PROSITE" id="PS51192"/>
    </source>
</evidence>
<evidence type="ECO:0000256" key="1">
    <source>
        <dbReference type="ARBA" id="ARBA00005446"/>
    </source>
</evidence>
<gene>
    <name evidence="8" type="ORF">DSPE1174_LOCUS10053</name>
</gene>
<dbReference type="AlphaFoldDB" id="A0A7S2BVL9"/>
<dbReference type="PANTHER" id="PTHR13710">
    <property type="entry name" value="DNA HELICASE RECQ FAMILY MEMBER"/>
    <property type="match status" value="1"/>
</dbReference>
<dbReference type="SMART" id="SM00490">
    <property type="entry name" value="HELICc"/>
    <property type="match status" value="1"/>
</dbReference>
<proteinExistence type="inferred from homology"/>
<evidence type="ECO:0000256" key="5">
    <source>
        <dbReference type="ARBA" id="ARBA00034808"/>
    </source>
</evidence>
<comment type="similarity">
    <text evidence="1">Belongs to the helicase family. RecQ subfamily.</text>
</comment>
<comment type="catalytic activity">
    <reaction evidence="4">
        <text>Couples ATP hydrolysis with the unwinding of duplex DNA by translocating in the 3'-5' direction.</text>
        <dbReference type="EC" id="5.6.2.4"/>
    </reaction>
</comment>
<dbReference type="GO" id="GO:0043138">
    <property type="term" value="F:3'-5' DNA helicase activity"/>
    <property type="evidence" value="ECO:0007669"/>
    <property type="project" value="UniProtKB-EC"/>
</dbReference>
<dbReference type="EMBL" id="HBGS01019246">
    <property type="protein sequence ID" value="CAD9406767.1"/>
    <property type="molecule type" value="Transcribed_RNA"/>
</dbReference>
<dbReference type="InterPro" id="IPR014001">
    <property type="entry name" value="Helicase_ATP-bd"/>
</dbReference>
<dbReference type="GO" id="GO:0005524">
    <property type="term" value="F:ATP binding"/>
    <property type="evidence" value="ECO:0007669"/>
    <property type="project" value="UniProtKB-KW"/>
</dbReference>
<dbReference type="SMART" id="SM00487">
    <property type="entry name" value="DEXDc"/>
    <property type="match status" value="1"/>
</dbReference>
<dbReference type="GO" id="GO:0005694">
    <property type="term" value="C:chromosome"/>
    <property type="evidence" value="ECO:0007669"/>
    <property type="project" value="TreeGrafter"/>
</dbReference>
<dbReference type="Pfam" id="PF00271">
    <property type="entry name" value="Helicase_C"/>
    <property type="match status" value="1"/>
</dbReference>
<name>A0A7S2BVL9_9STRA</name>
<dbReference type="InterPro" id="IPR001650">
    <property type="entry name" value="Helicase_C-like"/>
</dbReference>
<organism evidence="8">
    <name type="scientific">Octactis speculum</name>
    <dbReference type="NCBI Taxonomy" id="3111310"/>
    <lineage>
        <taxon>Eukaryota</taxon>
        <taxon>Sar</taxon>
        <taxon>Stramenopiles</taxon>
        <taxon>Ochrophyta</taxon>
        <taxon>Dictyochophyceae</taxon>
        <taxon>Dictyochales</taxon>
        <taxon>Dictyochaceae</taxon>
        <taxon>Octactis</taxon>
    </lineage>
</organism>
<dbReference type="Pfam" id="PF00270">
    <property type="entry name" value="DEAD"/>
    <property type="match status" value="1"/>
</dbReference>
<accession>A0A7S2BVL9</accession>
<dbReference type="PANTHER" id="PTHR13710:SF149">
    <property type="entry name" value="ATP-DEPENDENT DNA HELICASE TLH2"/>
    <property type="match status" value="1"/>
</dbReference>
<dbReference type="EC" id="5.6.2.4" evidence="5"/>
<keyword evidence="2" id="KW-0547">Nucleotide-binding</keyword>
<sequence>MSASIPNHESVSQLERDCLDALEKRGSKIQSLHPHQLTAIHELLSGNSVFQRVQTGGGKTLVVILLVLLRQDYPNKYRSGKILAFFPTLALIQDTKRRLSDYGISCWTSPSNENSYTNGLSRASSCVISEPDEKTSSNISQVDVVLSTGEFWASSSPKAQAARNVVAREENRIIWIDEADTAVITSKTYRPSQSMLGDMPGVYAPAPVLFSSATFTEILLKEAVMFYKSKHAKFVQTQADRQNLKVKRLDAADMKAAKGVVYEQIEDLLCFVAHSPNERTDQAIIFVRSHKDVDDMCAYLKGLSPTKLIDRYHAEMLSKEKKKILKNFASLKTRVLVVTLASFAAGMDYPNVRSVYLLNIPESVEQFWQAIGRAGRDGKPASVYLFASLTDTAKALAESQPSSHYAIRIVLRAFGVSSRCRLKETLEYIDGINSTTSCGHCDLCEGFSSHDAHKRVHSLLNSVQYPEQPQRTLDLAVREFDEDTIRASLEMGTLCVHFDQHIQNKKKLILSVSTDDAAQQRLRESCVEPLWIYLAKGGAPRGESTEPKKRQKRGHT</sequence>
<evidence type="ECO:0000256" key="2">
    <source>
        <dbReference type="ARBA" id="ARBA00022741"/>
    </source>
</evidence>
<dbReference type="GO" id="GO:0005634">
    <property type="term" value="C:nucleus"/>
    <property type="evidence" value="ECO:0007669"/>
    <property type="project" value="TreeGrafter"/>
</dbReference>
<dbReference type="InterPro" id="IPR027417">
    <property type="entry name" value="P-loop_NTPase"/>
</dbReference>
<dbReference type="PROSITE" id="PS51194">
    <property type="entry name" value="HELICASE_CTER"/>
    <property type="match status" value="1"/>
</dbReference>
<evidence type="ECO:0000313" key="8">
    <source>
        <dbReference type="EMBL" id="CAD9406767.1"/>
    </source>
</evidence>
<dbReference type="SUPFAM" id="SSF52540">
    <property type="entry name" value="P-loop containing nucleoside triphosphate hydrolases"/>
    <property type="match status" value="1"/>
</dbReference>
<dbReference type="GO" id="GO:0003676">
    <property type="term" value="F:nucleic acid binding"/>
    <property type="evidence" value="ECO:0007669"/>
    <property type="project" value="InterPro"/>
</dbReference>
<feature type="domain" description="Helicase C-terminal" evidence="7">
    <location>
        <begin position="264"/>
        <end position="415"/>
    </location>
</feature>
<keyword evidence="3" id="KW-0067">ATP-binding</keyword>
<dbReference type="GO" id="GO:0000724">
    <property type="term" value="P:double-strand break repair via homologous recombination"/>
    <property type="evidence" value="ECO:0007669"/>
    <property type="project" value="TreeGrafter"/>
</dbReference>